<name>A0ABM6TGK4_9CAUL</name>
<dbReference type="InterPro" id="IPR019546">
    <property type="entry name" value="TAT_signal_bac_arc"/>
</dbReference>
<protein>
    <submittedName>
        <fullName evidence="2">Gluconate 2-dehydrogenase subunit 3 family protein</fullName>
    </submittedName>
</protein>
<keyword evidence="1" id="KW-0732">Signal</keyword>
<evidence type="ECO:0000313" key="2">
    <source>
        <dbReference type="EMBL" id="AVQ02288.1"/>
    </source>
</evidence>
<keyword evidence="3" id="KW-1185">Reference proteome</keyword>
<proteinExistence type="predicted"/>
<accession>A0ABM6TGK4</accession>
<dbReference type="EMBL" id="CP027850">
    <property type="protein sequence ID" value="AVQ02288.1"/>
    <property type="molecule type" value="Genomic_DNA"/>
</dbReference>
<dbReference type="InterPro" id="IPR027056">
    <property type="entry name" value="Gluconate_2DH_su3"/>
</dbReference>
<reference evidence="2 3" key="1">
    <citation type="journal article" date="2015" name="Biotechnol. Bioeng.">
        <title>Genome sequence and phenotypic characterization of Caulobacter segnis.</title>
        <authorList>
            <person name="Patel S."/>
            <person name="Fletcher B."/>
            <person name="Scott D.C."/>
            <person name="Ely B."/>
        </authorList>
    </citation>
    <scope>NUCLEOTIDE SEQUENCE [LARGE SCALE GENOMIC DNA]</scope>
    <source>
        <strain evidence="2 3">TK0059</strain>
    </source>
</reference>
<dbReference type="RefSeq" id="WP_013079226.1">
    <property type="nucleotide sequence ID" value="NZ_CP027850.1"/>
</dbReference>
<gene>
    <name evidence="2" type="ORF">B7G68_10775</name>
</gene>
<feature type="chain" id="PRO_5047007259" evidence="1">
    <location>
        <begin position="29"/>
        <end position="187"/>
    </location>
</feature>
<evidence type="ECO:0000313" key="3">
    <source>
        <dbReference type="Proteomes" id="UP000240527"/>
    </source>
</evidence>
<evidence type="ECO:0000256" key="1">
    <source>
        <dbReference type="SAM" id="SignalP"/>
    </source>
</evidence>
<dbReference type="PROSITE" id="PS51318">
    <property type="entry name" value="TAT"/>
    <property type="match status" value="1"/>
</dbReference>
<dbReference type="NCBIfam" id="TIGR01409">
    <property type="entry name" value="TAT_signal_seq"/>
    <property type="match status" value="1"/>
</dbReference>
<sequence>MLHRRDALKGLALTVGAVATGWAGRAAAAPTLGWTPTALTSDQAQLVDAVAELIIPTTDTPGARQAGVPQFIDRALANYCDKGQKDLLIGGLTRMDADARASHGSMFVALKPEQQAAMLTAYDQEAAIARGQNPAQPHFFTALEDWVTVGYFTSEPGATIALKYDPVPGEYHGCVPLAEVGRAWATR</sequence>
<organism evidence="2 3">
    <name type="scientific">Caulobacter segnis</name>
    <dbReference type="NCBI Taxonomy" id="88688"/>
    <lineage>
        <taxon>Bacteria</taxon>
        <taxon>Pseudomonadati</taxon>
        <taxon>Pseudomonadota</taxon>
        <taxon>Alphaproteobacteria</taxon>
        <taxon>Caulobacterales</taxon>
        <taxon>Caulobacteraceae</taxon>
        <taxon>Caulobacter</taxon>
    </lineage>
</organism>
<dbReference type="Proteomes" id="UP000240527">
    <property type="component" value="Chromosome"/>
</dbReference>
<dbReference type="InterPro" id="IPR006311">
    <property type="entry name" value="TAT_signal"/>
</dbReference>
<dbReference type="Pfam" id="PF13618">
    <property type="entry name" value="Gluconate_2-dh3"/>
    <property type="match status" value="1"/>
</dbReference>
<feature type="signal peptide" evidence="1">
    <location>
        <begin position="1"/>
        <end position="28"/>
    </location>
</feature>